<evidence type="ECO:0000256" key="2">
    <source>
        <dbReference type="ARBA" id="ARBA00022801"/>
    </source>
</evidence>
<accession>A0A2P6VRS8</accession>
<sequence>MTSQAAQQQLHFEAVEAPPPAAAAGAAADRPPLTAVVLHGLLGTGRNLRSVMADLCRQAAAGSGVPWRALLVDLRCHGRSARLNLHPPHNLAAAAGDVVALLQRQAAEAGAPPAVLVGHSMGGKTALEVVRQLGQAGAPVLPPKQVWVLDARPTAVHVPDAATAEVQHVLETVAALPLPFPSRQALYAQLAERGFSPALQQWLGGNLTQESAGRYVWAFNVAGAQALFADYCKQDYAALLRAPPRGLTLNILRALRSDRWDHDTLAAVRGAVAATALPAAVRGRTRFHELPDAGHWVHTDNPRGLVSLMLPSMLEAAGA</sequence>
<dbReference type="AlphaFoldDB" id="A0A2P6VRS8"/>
<dbReference type="STRING" id="554055.A0A2P6VRS8"/>
<dbReference type="EMBL" id="LHPF02000001">
    <property type="protein sequence ID" value="PSC76793.1"/>
    <property type="molecule type" value="Genomic_DNA"/>
</dbReference>
<proteinExistence type="inferred from homology"/>
<gene>
    <name evidence="4" type="primary">g710</name>
    <name evidence="4" type="ORF">C2E20_0710</name>
</gene>
<dbReference type="InterPro" id="IPR051601">
    <property type="entry name" value="Serine_prot/Carboxylest_S33"/>
</dbReference>
<dbReference type="SUPFAM" id="SSF53474">
    <property type="entry name" value="alpha/beta-Hydrolases"/>
    <property type="match status" value="1"/>
</dbReference>
<reference evidence="4 5" key="1">
    <citation type="journal article" date="2018" name="Plant J.">
        <title>Genome sequences of Chlorella sorokiniana UTEX 1602 and Micractinium conductrix SAG 241.80: implications to maltose excretion by a green alga.</title>
        <authorList>
            <person name="Arriola M.B."/>
            <person name="Velmurugan N."/>
            <person name="Zhang Y."/>
            <person name="Plunkett M.H."/>
            <person name="Hondzo H."/>
            <person name="Barney B.M."/>
        </authorList>
    </citation>
    <scope>NUCLEOTIDE SEQUENCE [LARGE SCALE GENOMIC DNA]</scope>
    <source>
        <strain evidence="4 5">SAG 241.80</strain>
    </source>
</reference>
<dbReference type="PANTHER" id="PTHR43248:SF3">
    <property type="entry name" value="AB HYDROLASE-1 DOMAIN-CONTAINING PROTEIN"/>
    <property type="match status" value="1"/>
</dbReference>
<comment type="similarity">
    <text evidence="1">Belongs to the peptidase S33 family.</text>
</comment>
<dbReference type="InterPro" id="IPR029058">
    <property type="entry name" value="AB_hydrolase_fold"/>
</dbReference>
<dbReference type="GO" id="GO:0016787">
    <property type="term" value="F:hydrolase activity"/>
    <property type="evidence" value="ECO:0007669"/>
    <property type="project" value="UniProtKB-KW"/>
</dbReference>
<dbReference type="Gene3D" id="3.40.50.1820">
    <property type="entry name" value="alpha/beta hydrolase"/>
    <property type="match status" value="1"/>
</dbReference>
<feature type="domain" description="AB hydrolase-1" evidence="3">
    <location>
        <begin position="36"/>
        <end position="306"/>
    </location>
</feature>
<dbReference type="PANTHER" id="PTHR43248">
    <property type="entry name" value="2-SUCCINYL-6-HYDROXY-2,4-CYCLOHEXADIENE-1-CARBOXYLATE SYNTHASE"/>
    <property type="match status" value="1"/>
</dbReference>
<comment type="caution">
    <text evidence="4">The sequence shown here is derived from an EMBL/GenBank/DDBJ whole genome shotgun (WGS) entry which is preliminary data.</text>
</comment>
<dbReference type="Proteomes" id="UP000239649">
    <property type="component" value="Unassembled WGS sequence"/>
</dbReference>
<keyword evidence="2 4" id="KW-0378">Hydrolase</keyword>
<keyword evidence="5" id="KW-1185">Reference proteome</keyword>
<dbReference type="Pfam" id="PF12697">
    <property type="entry name" value="Abhydrolase_6"/>
    <property type="match status" value="1"/>
</dbReference>
<evidence type="ECO:0000256" key="1">
    <source>
        <dbReference type="ARBA" id="ARBA00010088"/>
    </source>
</evidence>
<protein>
    <submittedName>
        <fullName evidence="4">Alpha beta hydrolase domain-containing 11</fullName>
    </submittedName>
</protein>
<evidence type="ECO:0000259" key="3">
    <source>
        <dbReference type="Pfam" id="PF12697"/>
    </source>
</evidence>
<dbReference type="InterPro" id="IPR000073">
    <property type="entry name" value="AB_hydrolase_1"/>
</dbReference>
<organism evidence="4 5">
    <name type="scientific">Micractinium conductrix</name>
    <dbReference type="NCBI Taxonomy" id="554055"/>
    <lineage>
        <taxon>Eukaryota</taxon>
        <taxon>Viridiplantae</taxon>
        <taxon>Chlorophyta</taxon>
        <taxon>core chlorophytes</taxon>
        <taxon>Trebouxiophyceae</taxon>
        <taxon>Chlorellales</taxon>
        <taxon>Chlorellaceae</taxon>
        <taxon>Chlorella clade</taxon>
        <taxon>Micractinium</taxon>
    </lineage>
</organism>
<evidence type="ECO:0000313" key="5">
    <source>
        <dbReference type="Proteomes" id="UP000239649"/>
    </source>
</evidence>
<name>A0A2P6VRS8_9CHLO</name>
<dbReference type="OrthoDB" id="8119704at2759"/>
<evidence type="ECO:0000313" key="4">
    <source>
        <dbReference type="EMBL" id="PSC76793.1"/>
    </source>
</evidence>